<feature type="compositionally biased region" description="Basic and acidic residues" evidence="1">
    <location>
        <begin position="43"/>
        <end position="54"/>
    </location>
</feature>
<dbReference type="eggNOG" id="ENOG50339YA">
    <property type="taxonomic scope" value="Bacteria"/>
</dbReference>
<dbReference type="RefSeq" id="WP_005218401.1">
    <property type="nucleotide sequence ID" value="NZ_KB850089.1"/>
</dbReference>
<dbReference type="InterPro" id="IPR025392">
    <property type="entry name" value="DUF4124"/>
</dbReference>
<name>N9MZH8_9GAMM</name>
<sequence>MHSSHAQDFYKWIDKNGTTHYTLNQPPTSANKVNKITTYGEKINSKDIPKKSEKNNSPSQNTDEREVTGNSFTILTNNGPLEIPPLKDGESITFNK</sequence>
<feature type="region of interest" description="Disordered" evidence="1">
    <location>
        <begin position="40"/>
        <end position="96"/>
    </location>
</feature>
<reference evidence="3 4" key="1">
    <citation type="submission" date="2013-02" db="EMBL/GenBank/DDBJ databases">
        <title>The Genome Sequence of Acinetobacter sp. ANC 3862.</title>
        <authorList>
            <consortium name="The Broad Institute Genome Sequencing Platform"/>
            <consortium name="The Broad Institute Genome Sequencing Center for Infectious Disease"/>
            <person name="Cerqueira G."/>
            <person name="Feldgarden M."/>
            <person name="Courvalin P."/>
            <person name="Perichon B."/>
            <person name="Grillot-Courvalin C."/>
            <person name="Clermont D."/>
            <person name="Rocha E."/>
            <person name="Yoon E.-J."/>
            <person name="Nemec A."/>
            <person name="Walker B."/>
            <person name="Young S.K."/>
            <person name="Zeng Q."/>
            <person name="Gargeya S."/>
            <person name="Fitzgerald M."/>
            <person name="Haas B."/>
            <person name="Abouelleil A."/>
            <person name="Alvarado L."/>
            <person name="Arachchi H.M."/>
            <person name="Berlin A.M."/>
            <person name="Chapman S.B."/>
            <person name="Dewar J."/>
            <person name="Goldberg J."/>
            <person name="Griggs A."/>
            <person name="Gujja S."/>
            <person name="Hansen M."/>
            <person name="Howarth C."/>
            <person name="Imamovic A."/>
            <person name="Larimer J."/>
            <person name="McCowan C."/>
            <person name="Murphy C."/>
            <person name="Neiman D."/>
            <person name="Pearson M."/>
            <person name="Priest M."/>
            <person name="Roberts A."/>
            <person name="Saif S."/>
            <person name="Shea T."/>
            <person name="Sisk P."/>
            <person name="Sykes S."/>
            <person name="Wortman J."/>
            <person name="Nusbaum C."/>
            <person name="Birren B."/>
        </authorList>
    </citation>
    <scope>NUCLEOTIDE SEQUENCE [LARGE SCALE GENOMIC DNA]</scope>
    <source>
        <strain evidence="3 4">ANC 3862</strain>
    </source>
</reference>
<dbReference type="EMBL" id="APRP01000031">
    <property type="protein sequence ID" value="ENW98690.1"/>
    <property type="molecule type" value="Genomic_DNA"/>
</dbReference>
<proteinExistence type="predicted"/>
<evidence type="ECO:0000256" key="1">
    <source>
        <dbReference type="SAM" id="MobiDB-lite"/>
    </source>
</evidence>
<dbReference type="AlphaFoldDB" id="N9MZH8"/>
<dbReference type="HOGENOM" id="CLU_2353505_0_0_6"/>
<dbReference type="Proteomes" id="UP000013248">
    <property type="component" value="Unassembled WGS sequence"/>
</dbReference>
<feature type="compositionally biased region" description="Polar residues" evidence="1">
    <location>
        <begin position="68"/>
        <end position="79"/>
    </location>
</feature>
<protein>
    <recommendedName>
        <fullName evidence="2">DUF4124 domain-containing protein</fullName>
    </recommendedName>
</protein>
<organism evidence="3 4">
    <name type="scientific">Acinetobacter modestus</name>
    <dbReference type="NCBI Taxonomy" id="1776740"/>
    <lineage>
        <taxon>Bacteria</taxon>
        <taxon>Pseudomonadati</taxon>
        <taxon>Pseudomonadota</taxon>
        <taxon>Gammaproteobacteria</taxon>
        <taxon>Moraxellales</taxon>
        <taxon>Moraxellaceae</taxon>
        <taxon>Acinetobacter</taxon>
    </lineage>
</organism>
<dbReference type="STRING" id="1217705.F900_02773"/>
<gene>
    <name evidence="3" type="ORF">F900_02773</name>
</gene>
<evidence type="ECO:0000313" key="4">
    <source>
        <dbReference type="Proteomes" id="UP000013248"/>
    </source>
</evidence>
<evidence type="ECO:0000313" key="3">
    <source>
        <dbReference type="EMBL" id="ENW98690.1"/>
    </source>
</evidence>
<dbReference type="Pfam" id="PF13511">
    <property type="entry name" value="DUF4124"/>
    <property type="match status" value="1"/>
</dbReference>
<accession>N9MZH8</accession>
<feature type="domain" description="DUF4124" evidence="2">
    <location>
        <begin position="6"/>
        <end position="38"/>
    </location>
</feature>
<evidence type="ECO:0000259" key="2">
    <source>
        <dbReference type="Pfam" id="PF13511"/>
    </source>
</evidence>
<comment type="caution">
    <text evidence="3">The sequence shown here is derived from an EMBL/GenBank/DDBJ whole genome shotgun (WGS) entry which is preliminary data.</text>
</comment>